<comment type="subunit">
    <text evidence="5">Acetyl-CoA carboxylase is a heterotetramer composed of biotin carboxyl carrier protein (AccB), biotin carboxylase (AccC) and two subunits of ACCase subunit beta/alpha.</text>
</comment>
<dbReference type="PANTHER" id="PTHR42853">
    <property type="entry name" value="ACETYL-COENZYME A CARBOXYLASE CARBOXYL TRANSFERASE SUBUNIT ALPHA"/>
    <property type="match status" value="1"/>
</dbReference>
<dbReference type="InterPro" id="IPR001095">
    <property type="entry name" value="Acetyl_CoA_COase_a_su"/>
</dbReference>
<evidence type="ECO:0000256" key="2">
    <source>
        <dbReference type="ARBA" id="ARBA00004956"/>
    </source>
</evidence>
<evidence type="ECO:0000256" key="12">
    <source>
        <dbReference type="ARBA" id="ARBA00022832"/>
    </source>
</evidence>
<dbReference type="EMBL" id="JBHSPA010000027">
    <property type="protein sequence ID" value="MFC5826887.1"/>
    <property type="molecule type" value="Genomic_DNA"/>
</dbReference>
<evidence type="ECO:0000259" key="21">
    <source>
        <dbReference type="PROSITE" id="PS50980"/>
    </source>
</evidence>
<dbReference type="NCBIfam" id="TIGR00515">
    <property type="entry name" value="accD"/>
    <property type="match status" value="1"/>
</dbReference>
<keyword evidence="24" id="KW-1185">Reference proteome</keyword>
<dbReference type="EC" id="2.1.3.15" evidence="19"/>
<dbReference type="SUPFAM" id="SSF52096">
    <property type="entry name" value="ClpP/crotonase"/>
    <property type="match status" value="2"/>
</dbReference>
<keyword evidence="16 19" id="KW-0275">Fatty acid biosynthesis</keyword>
<dbReference type="NCBIfam" id="NF004344">
    <property type="entry name" value="PRK05724.1"/>
    <property type="match status" value="1"/>
</dbReference>
<keyword evidence="11 20" id="KW-0863">Zinc-finger</keyword>
<evidence type="ECO:0000256" key="15">
    <source>
        <dbReference type="ARBA" id="ARBA00023098"/>
    </source>
</evidence>
<feature type="binding site" evidence="20">
    <location>
        <position position="42"/>
    </location>
    <ligand>
        <name>Zn(2+)</name>
        <dbReference type="ChEBI" id="CHEBI:29105"/>
    </ligand>
</feature>
<evidence type="ECO:0000256" key="7">
    <source>
        <dbReference type="ARBA" id="ARBA00022516"/>
    </source>
</evidence>
<evidence type="ECO:0000256" key="17">
    <source>
        <dbReference type="ARBA" id="ARBA00025280"/>
    </source>
</evidence>
<dbReference type="Proteomes" id="UP001596058">
    <property type="component" value="Unassembled WGS sequence"/>
</dbReference>
<evidence type="ECO:0000256" key="11">
    <source>
        <dbReference type="ARBA" id="ARBA00022771"/>
    </source>
</evidence>
<keyword evidence="10 19" id="KW-0547">Nucleotide-binding</keyword>
<evidence type="ECO:0000256" key="5">
    <source>
        <dbReference type="ARBA" id="ARBA00011664"/>
    </source>
</evidence>
<evidence type="ECO:0000256" key="3">
    <source>
        <dbReference type="ARBA" id="ARBA00006276"/>
    </source>
</evidence>
<comment type="function">
    <text evidence="19">Component of the acetyl coenzyme A carboxylase (ACC) complex. First, biotin carboxylase catalyzes the carboxylation of biotin on its carrier protein (BCCP) and then the CO(2) group is transferred by the carboxyltransferase to acetyl-CoA to form malonyl-CoA.</text>
</comment>
<evidence type="ECO:0000256" key="18">
    <source>
        <dbReference type="ARBA" id="ARBA00049152"/>
    </source>
</evidence>
<comment type="similarity">
    <text evidence="3">In the C-terminal section; belongs to the AccA family.</text>
</comment>
<dbReference type="NCBIfam" id="NF041504">
    <property type="entry name" value="AccA_sub"/>
    <property type="match status" value="1"/>
</dbReference>
<evidence type="ECO:0000313" key="24">
    <source>
        <dbReference type="Proteomes" id="UP001596058"/>
    </source>
</evidence>
<dbReference type="Pfam" id="PF17848">
    <property type="entry name" value="Zn_ribbon_ACC"/>
    <property type="match status" value="1"/>
</dbReference>
<dbReference type="InterPro" id="IPR041010">
    <property type="entry name" value="Znf-ACC"/>
</dbReference>
<evidence type="ECO:0000256" key="1">
    <source>
        <dbReference type="ARBA" id="ARBA00004496"/>
    </source>
</evidence>
<dbReference type="InterPro" id="IPR029045">
    <property type="entry name" value="ClpP/crotonase-like_dom_sf"/>
</dbReference>
<feature type="domain" description="CoA carboxyltransferase C-terminal" evidence="22">
    <location>
        <begin position="293"/>
        <end position="537"/>
    </location>
</feature>
<feature type="binding site" evidence="20">
    <location>
        <position position="26"/>
    </location>
    <ligand>
        <name>Zn(2+)</name>
        <dbReference type="ChEBI" id="CHEBI:29105"/>
    </ligand>
</feature>
<comment type="subunit">
    <text evidence="19">Acetyl-CoA carboxylase is a heterohexamer composed of biotin carboxyl carrier protein (AccB), biotin carboxylase (AccC) and two subunits each of ACCase subunit alpha (AccA) and ACCase subunit beta (AccD).</text>
</comment>
<keyword evidence="14 19" id="KW-0067">ATP-binding</keyword>
<accession>A0ABW1CNF1</accession>
<dbReference type="HAMAP" id="MF_00823">
    <property type="entry name" value="AcetylCoA_CT_alpha"/>
    <property type="match status" value="1"/>
</dbReference>
<keyword evidence="12 19" id="KW-0276">Fatty acid metabolism</keyword>
<dbReference type="HAMAP" id="MF_01395">
    <property type="entry name" value="AcetylCoA_CT_beta"/>
    <property type="match status" value="1"/>
</dbReference>
<dbReference type="PRINTS" id="PR01069">
    <property type="entry name" value="ACCCTRFRASEA"/>
</dbReference>
<evidence type="ECO:0000256" key="6">
    <source>
        <dbReference type="ARBA" id="ARBA00022490"/>
    </source>
</evidence>
<proteinExistence type="inferred from homology"/>
<evidence type="ECO:0000256" key="13">
    <source>
        <dbReference type="ARBA" id="ARBA00022833"/>
    </source>
</evidence>
<evidence type="ECO:0000256" key="20">
    <source>
        <dbReference type="HAMAP-Rule" id="MF_01395"/>
    </source>
</evidence>
<evidence type="ECO:0000256" key="8">
    <source>
        <dbReference type="ARBA" id="ARBA00022679"/>
    </source>
</evidence>
<comment type="caution">
    <text evidence="23">The sequence shown here is derived from an EMBL/GenBank/DDBJ whole genome shotgun (WGS) entry which is preliminary data.</text>
</comment>
<comment type="subcellular location">
    <subcellularLocation>
        <location evidence="1 19">Cytoplasm</location>
    </subcellularLocation>
</comment>
<comment type="catalytic activity">
    <reaction evidence="18 19">
        <text>N(6)-carboxybiotinyl-L-lysyl-[protein] + acetyl-CoA = N(6)-biotinyl-L-lysyl-[protein] + malonyl-CoA</text>
        <dbReference type="Rhea" id="RHEA:54728"/>
        <dbReference type="Rhea" id="RHEA-COMP:10505"/>
        <dbReference type="Rhea" id="RHEA-COMP:10506"/>
        <dbReference type="ChEBI" id="CHEBI:57288"/>
        <dbReference type="ChEBI" id="CHEBI:57384"/>
        <dbReference type="ChEBI" id="CHEBI:83144"/>
        <dbReference type="ChEBI" id="CHEBI:83145"/>
        <dbReference type="EC" id="2.1.3.15"/>
    </reaction>
</comment>
<evidence type="ECO:0000256" key="14">
    <source>
        <dbReference type="ARBA" id="ARBA00022840"/>
    </source>
</evidence>
<evidence type="ECO:0000256" key="9">
    <source>
        <dbReference type="ARBA" id="ARBA00022723"/>
    </source>
</evidence>
<dbReference type="Gene3D" id="3.90.226.10">
    <property type="entry name" value="2-enoyl-CoA Hydratase, Chain A, domain 1"/>
    <property type="match status" value="2"/>
</dbReference>
<comment type="pathway">
    <text evidence="2 19">Lipid metabolism; malonyl-CoA biosynthesis; malonyl-CoA from acetyl-CoA: step 1/1.</text>
</comment>
<comment type="similarity">
    <text evidence="20">Belongs to the AccD/PCCB family.</text>
</comment>
<evidence type="ECO:0000313" key="23">
    <source>
        <dbReference type="EMBL" id="MFC5826887.1"/>
    </source>
</evidence>
<comment type="cofactor">
    <cofactor evidence="20">
        <name>Zn(2+)</name>
        <dbReference type="ChEBI" id="CHEBI:29105"/>
    </cofactor>
    <text evidence="20">Binds 1 zinc ion per subunit.</text>
</comment>
<feature type="zinc finger region" description="C4-type" evidence="20">
    <location>
        <begin position="23"/>
        <end position="45"/>
    </location>
</feature>
<feature type="domain" description="CoA carboxyltransferase N-terminal" evidence="21">
    <location>
        <begin position="19"/>
        <end position="288"/>
    </location>
</feature>
<name>A0ABW1CNF1_9ACTN</name>
<reference evidence="24" key="1">
    <citation type="journal article" date="2019" name="Int. J. Syst. Evol. Microbiol.">
        <title>The Global Catalogue of Microorganisms (GCM) 10K type strain sequencing project: providing services to taxonomists for standard genome sequencing and annotation.</title>
        <authorList>
            <consortium name="The Broad Institute Genomics Platform"/>
            <consortium name="The Broad Institute Genome Sequencing Center for Infectious Disease"/>
            <person name="Wu L."/>
            <person name="Ma J."/>
        </authorList>
    </citation>
    <scope>NUCLEOTIDE SEQUENCE [LARGE SCALE GENOMIC DNA]</scope>
    <source>
        <strain evidence="24">CCUG 53903</strain>
    </source>
</reference>
<comment type="similarity">
    <text evidence="4">In the N-terminal section; belongs to the AccD/PCCB family.</text>
</comment>
<keyword evidence="9 20" id="KW-0479">Metal-binding</keyword>
<dbReference type="InterPro" id="IPR011763">
    <property type="entry name" value="COA_CT_C"/>
</dbReference>
<comment type="function">
    <text evidence="17 20">Component of the acetyl coenzyme A carboxylase (ACC) complex. Biotin carboxylase (BC) catalyzes the carboxylation of biotin on its carrier protein (BCCP) and then the CO(2) group is transferred by the transcarboxylase to acetyl-CoA to form malonyl-CoA.</text>
</comment>
<comment type="similarity">
    <text evidence="19">Belongs to the AccA family.</text>
</comment>
<keyword evidence="15 19" id="KW-0443">Lipid metabolism</keyword>
<evidence type="ECO:0000256" key="19">
    <source>
        <dbReference type="HAMAP-Rule" id="MF_00823"/>
    </source>
</evidence>
<keyword evidence="8 19" id="KW-0808">Transferase</keyword>
<protein>
    <recommendedName>
        <fullName evidence="19 20">Multifunctional fusion protein</fullName>
    </recommendedName>
    <domain>
        <recommendedName>
            <fullName evidence="19">Acetyl-coenzyme A carboxylase carboxyl transferase subunit alpha</fullName>
            <shortName evidence="19">ACCase subunit alpha</shortName>
            <shortName evidence="19">Acetyl-CoA carboxylase carboxyltransferase subunit alpha</shortName>
            <ecNumber evidence="19">2.1.3.15</ecNumber>
        </recommendedName>
    </domain>
    <domain>
        <recommendedName>
            <fullName evidence="20">Acetyl-coenzyme A carboxylase carboxyl transferase subunit beta</fullName>
            <shortName evidence="20">ACCase subunit beta</shortName>
            <shortName evidence="20">Acetyl-CoA carboxylase carboxyltransferase subunit beta</shortName>
        </recommendedName>
    </domain>
</protein>
<organism evidence="23 24">
    <name type="scientific">Nonomuraea insulae</name>
    <dbReference type="NCBI Taxonomy" id="1616787"/>
    <lineage>
        <taxon>Bacteria</taxon>
        <taxon>Bacillati</taxon>
        <taxon>Actinomycetota</taxon>
        <taxon>Actinomycetes</taxon>
        <taxon>Streptosporangiales</taxon>
        <taxon>Streptosporangiaceae</taxon>
        <taxon>Nonomuraea</taxon>
    </lineage>
</organism>
<evidence type="ECO:0000256" key="16">
    <source>
        <dbReference type="ARBA" id="ARBA00023160"/>
    </source>
</evidence>
<keyword evidence="13 20" id="KW-0862">Zinc</keyword>
<evidence type="ECO:0000256" key="4">
    <source>
        <dbReference type="ARBA" id="ARBA00010284"/>
    </source>
</evidence>
<dbReference type="RefSeq" id="WP_379516394.1">
    <property type="nucleotide sequence ID" value="NZ_JBHSPA010000027.1"/>
</dbReference>
<dbReference type="PANTHER" id="PTHR42853:SF3">
    <property type="entry name" value="ACETYL-COENZYME A CARBOXYLASE CARBOXYL TRANSFERASE SUBUNIT ALPHA, CHLOROPLASTIC"/>
    <property type="match status" value="1"/>
</dbReference>
<feature type="binding site" evidence="20">
    <location>
        <position position="45"/>
    </location>
    <ligand>
        <name>Zn(2+)</name>
        <dbReference type="ChEBI" id="CHEBI:29105"/>
    </ligand>
</feature>
<dbReference type="InterPro" id="IPR000438">
    <property type="entry name" value="Acetyl_CoA_COase_Trfase_b_su"/>
</dbReference>
<keyword evidence="7 19" id="KW-0444">Lipid biosynthesis</keyword>
<sequence>MSQDLVAPTATRESSDDTQWVKCPSCDAFLYIKRLERNLRVCPECRYHFRLSVTDRLRQLLDDGVLDERGQDVASVDVLEFVDSKAYTTRLEEARRKTGRRDAASYGYATIGGHRVVVAAMDFGFMGGSMGGAVGEIITRGAEEALETRTPLLIIAASGGARMQEGCVSLMQLAKTSQTLARLKDAGVLYICVLTDPTFGGVTASYAMLGDVLISEPGALVGFAGPQVIEQTIRQKLPENFQTAEFLLAHGMLDLVTPRENLRQTLTKLLRLHAARRQDRLPVGEGRPAITDPGELRLHPAWEVVQRARDAARPTTLEYAGYLCDDFLELQGDRLYADNSSIVGGLGSLAGRTVMLIGHQKGHNTAELVARNFGMPEPEGYRKAIRLMQYAARFGLPVITLVDTPGAFPGLGAEERGQAVAIAQSIMEMSRLPVPIVTVVTGEGGSGGALALAVGDRVMMMENAYYSVISPEGCSVILWNNAAKAPQAAEALRVRAAELLTLRIMDAVVPEPEGGAQADHLTAATNLKHALVTCLNDLLPLDTRTLLEARYQRFRLFGTPGVQPVLRLQERAR</sequence>
<keyword evidence="6 19" id="KW-0963">Cytoplasm</keyword>
<dbReference type="NCBIfam" id="TIGR00513">
    <property type="entry name" value="accA"/>
    <property type="match status" value="1"/>
</dbReference>
<dbReference type="Pfam" id="PF03255">
    <property type="entry name" value="ACCA"/>
    <property type="match status" value="1"/>
</dbReference>
<dbReference type="PROSITE" id="PS50989">
    <property type="entry name" value="COA_CT_CTER"/>
    <property type="match status" value="1"/>
</dbReference>
<dbReference type="InterPro" id="IPR011762">
    <property type="entry name" value="COA_CT_N"/>
</dbReference>
<evidence type="ECO:0000259" key="22">
    <source>
        <dbReference type="PROSITE" id="PS50989"/>
    </source>
</evidence>
<gene>
    <name evidence="19" type="primary">accA</name>
    <name evidence="20" type="synonym">accD</name>
    <name evidence="23" type="ORF">ACFPZ3_23695</name>
</gene>
<evidence type="ECO:0000256" key="10">
    <source>
        <dbReference type="ARBA" id="ARBA00022741"/>
    </source>
</evidence>
<keyword evidence="23" id="KW-0436">Ligase</keyword>
<dbReference type="PROSITE" id="PS50980">
    <property type="entry name" value="COA_CT_NTER"/>
    <property type="match status" value="1"/>
</dbReference>
<dbReference type="GO" id="GO:0003989">
    <property type="term" value="F:acetyl-CoA carboxylase activity"/>
    <property type="evidence" value="ECO:0007669"/>
    <property type="project" value="UniProtKB-EC"/>
</dbReference>
<feature type="binding site" evidence="20">
    <location>
        <position position="23"/>
    </location>
    <ligand>
        <name>Zn(2+)</name>
        <dbReference type="ChEBI" id="CHEBI:29105"/>
    </ligand>
</feature>